<dbReference type="Gene3D" id="1.10.10.2250">
    <property type="match status" value="1"/>
</dbReference>
<proteinExistence type="predicted"/>
<dbReference type="InterPro" id="IPR042037">
    <property type="entry name" value="MukE_C"/>
</dbReference>
<accession>A0A413H0I6</accession>
<dbReference type="Pfam" id="PF21980">
    <property type="entry name" value="MksE"/>
    <property type="match status" value="1"/>
</dbReference>
<dbReference type="OrthoDB" id="798241at2"/>
<organism evidence="1 2">
    <name type="scientific">Bacteroides stercorirosoris</name>
    <dbReference type="NCBI Taxonomy" id="871324"/>
    <lineage>
        <taxon>Bacteria</taxon>
        <taxon>Pseudomonadati</taxon>
        <taxon>Bacteroidota</taxon>
        <taxon>Bacteroidia</taxon>
        <taxon>Bacteroidales</taxon>
        <taxon>Bacteroidaceae</taxon>
        <taxon>Bacteroides</taxon>
    </lineage>
</organism>
<evidence type="ECO:0000313" key="2">
    <source>
        <dbReference type="Proteomes" id="UP000286075"/>
    </source>
</evidence>
<reference evidence="1 2" key="1">
    <citation type="submission" date="2018-08" db="EMBL/GenBank/DDBJ databases">
        <title>A genome reference for cultivated species of the human gut microbiota.</title>
        <authorList>
            <person name="Zou Y."/>
            <person name="Xue W."/>
            <person name="Luo G."/>
        </authorList>
    </citation>
    <scope>NUCLEOTIDE SEQUENCE [LARGE SCALE GENOMIC DNA]</scope>
    <source>
        <strain evidence="1 2">OF03-9BH</strain>
    </source>
</reference>
<name>A0A413H0I6_9BACE</name>
<dbReference type="RefSeq" id="WP_117988194.1">
    <property type="nucleotide sequence ID" value="NZ_CABMFG010000034.1"/>
</dbReference>
<protein>
    <submittedName>
        <fullName evidence="1">Uncharacterized protein</fullName>
    </submittedName>
</protein>
<dbReference type="InterPro" id="IPR042038">
    <property type="entry name" value="MukE_N"/>
</dbReference>
<sequence>MEHENTTQKSPYAFLSNPSVQRYFADLNLDLLQGKHITADDYYSYQLLREYYEPELKQYYKELYELILEKATFDNSTYFYLDFPVDSKGRLSNRYRELSEQQVIIGIILLKMYYDMYFKYPKELFWEDIKEEIEQSELKDLYKKLFFEEVRDFYTDKEWEKVQELFRRTINSFTQLGWIKKLSKGKEEIHFQLKESIHRFAELYKYEIEEFPQFVSKIKLF</sequence>
<dbReference type="EMBL" id="QSCF01000034">
    <property type="protein sequence ID" value="RGX76958.1"/>
    <property type="molecule type" value="Genomic_DNA"/>
</dbReference>
<evidence type="ECO:0000313" key="1">
    <source>
        <dbReference type="EMBL" id="RGX76958.1"/>
    </source>
</evidence>
<comment type="caution">
    <text evidence="1">The sequence shown here is derived from an EMBL/GenBank/DDBJ whole genome shotgun (WGS) entry which is preliminary data.</text>
</comment>
<gene>
    <name evidence="1" type="ORF">DXA68_17410</name>
</gene>
<dbReference type="Gene3D" id="1.10.10.2260">
    <property type="entry name" value="MukE-like family, C-terminal domain"/>
    <property type="match status" value="1"/>
</dbReference>
<dbReference type="AlphaFoldDB" id="A0A413H0I6"/>
<dbReference type="Proteomes" id="UP000286075">
    <property type="component" value="Unassembled WGS sequence"/>
</dbReference>
<dbReference type="InterPro" id="IPR053841">
    <property type="entry name" value="MksE"/>
</dbReference>